<name>A0A0C3DGA8_9AGAM</name>
<sequence>MLLLRLHKTRGCMESRKEQLALEQHSHSMIATRVEDGCRAICVSNASPDIFAKTHSLERSYTEPSMTTSDS</sequence>
<evidence type="ECO:0000313" key="1">
    <source>
        <dbReference type="EMBL" id="KIM59735.1"/>
    </source>
</evidence>
<gene>
    <name evidence="1" type="ORF">SCLCIDRAFT_1217515</name>
</gene>
<dbReference type="AlphaFoldDB" id="A0A0C3DGA8"/>
<keyword evidence="2" id="KW-1185">Reference proteome</keyword>
<dbReference type="Proteomes" id="UP000053989">
    <property type="component" value="Unassembled WGS sequence"/>
</dbReference>
<dbReference type="InParanoid" id="A0A0C3DGA8"/>
<accession>A0A0C3DGA8</accession>
<reference evidence="1 2" key="1">
    <citation type="submission" date="2014-04" db="EMBL/GenBank/DDBJ databases">
        <authorList>
            <consortium name="DOE Joint Genome Institute"/>
            <person name="Kuo A."/>
            <person name="Kohler A."/>
            <person name="Nagy L.G."/>
            <person name="Floudas D."/>
            <person name="Copeland A."/>
            <person name="Barry K.W."/>
            <person name="Cichocki N."/>
            <person name="Veneault-Fourrey C."/>
            <person name="LaButti K."/>
            <person name="Lindquist E.A."/>
            <person name="Lipzen A."/>
            <person name="Lundell T."/>
            <person name="Morin E."/>
            <person name="Murat C."/>
            <person name="Sun H."/>
            <person name="Tunlid A."/>
            <person name="Henrissat B."/>
            <person name="Grigoriev I.V."/>
            <person name="Hibbett D.S."/>
            <person name="Martin F."/>
            <person name="Nordberg H.P."/>
            <person name="Cantor M.N."/>
            <person name="Hua S.X."/>
        </authorList>
    </citation>
    <scope>NUCLEOTIDE SEQUENCE [LARGE SCALE GENOMIC DNA]</scope>
    <source>
        <strain evidence="1 2">Foug A</strain>
    </source>
</reference>
<evidence type="ECO:0000313" key="2">
    <source>
        <dbReference type="Proteomes" id="UP000053989"/>
    </source>
</evidence>
<protein>
    <submittedName>
        <fullName evidence="1">Uncharacterized protein</fullName>
    </submittedName>
</protein>
<dbReference type="EMBL" id="KN822070">
    <property type="protein sequence ID" value="KIM59735.1"/>
    <property type="molecule type" value="Genomic_DNA"/>
</dbReference>
<organism evidence="1 2">
    <name type="scientific">Scleroderma citrinum Foug A</name>
    <dbReference type="NCBI Taxonomy" id="1036808"/>
    <lineage>
        <taxon>Eukaryota</taxon>
        <taxon>Fungi</taxon>
        <taxon>Dikarya</taxon>
        <taxon>Basidiomycota</taxon>
        <taxon>Agaricomycotina</taxon>
        <taxon>Agaricomycetes</taxon>
        <taxon>Agaricomycetidae</taxon>
        <taxon>Boletales</taxon>
        <taxon>Sclerodermatineae</taxon>
        <taxon>Sclerodermataceae</taxon>
        <taxon>Scleroderma</taxon>
    </lineage>
</organism>
<proteinExistence type="predicted"/>
<reference evidence="2" key="2">
    <citation type="submission" date="2015-01" db="EMBL/GenBank/DDBJ databases">
        <title>Evolutionary Origins and Diversification of the Mycorrhizal Mutualists.</title>
        <authorList>
            <consortium name="DOE Joint Genome Institute"/>
            <consortium name="Mycorrhizal Genomics Consortium"/>
            <person name="Kohler A."/>
            <person name="Kuo A."/>
            <person name="Nagy L.G."/>
            <person name="Floudas D."/>
            <person name="Copeland A."/>
            <person name="Barry K.W."/>
            <person name="Cichocki N."/>
            <person name="Veneault-Fourrey C."/>
            <person name="LaButti K."/>
            <person name="Lindquist E.A."/>
            <person name="Lipzen A."/>
            <person name="Lundell T."/>
            <person name="Morin E."/>
            <person name="Murat C."/>
            <person name="Riley R."/>
            <person name="Ohm R."/>
            <person name="Sun H."/>
            <person name="Tunlid A."/>
            <person name="Henrissat B."/>
            <person name="Grigoriev I.V."/>
            <person name="Hibbett D.S."/>
            <person name="Martin F."/>
        </authorList>
    </citation>
    <scope>NUCLEOTIDE SEQUENCE [LARGE SCALE GENOMIC DNA]</scope>
    <source>
        <strain evidence="2">Foug A</strain>
    </source>
</reference>
<dbReference type="HOGENOM" id="CLU_2741541_0_0_1"/>